<dbReference type="GO" id="GO:0046654">
    <property type="term" value="P:tetrahydrofolate biosynthetic process"/>
    <property type="evidence" value="ECO:0007669"/>
    <property type="project" value="TreeGrafter"/>
</dbReference>
<keyword evidence="7" id="KW-0460">Magnesium</keyword>
<dbReference type="OrthoDB" id="9811744at2"/>
<dbReference type="EMBL" id="CP002850">
    <property type="protein sequence ID" value="AEH62154.1"/>
    <property type="molecule type" value="Genomic_DNA"/>
</dbReference>
<proteinExistence type="predicted"/>
<evidence type="ECO:0000313" key="10">
    <source>
        <dbReference type="EMBL" id="AEH62154.1"/>
    </source>
</evidence>
<evidence type="ECO:0000256" key="3">
    <source>
        <dbReference type="ARBA" id="ARBA00004763"/>
    </source>
</evidence>
<dbReference type="InterPro" id="IPR000489">
    <property type="entry name" value="Pterin-binding_dom"/>
</dbReference>
<dbReference type="SUPFAM" id="SSF51717">
    <property type="entry name" value="Dihydropteroate synthetase-like"/>
    <property type="match status" value="1"/>
</dbReference>
<evidence type="ECO:0000256" key="7">
    <source>
        <dbReference type="ARBA" id="ARBA00022842"/>
    </source>
</evidence>
<dbReference type="InterPro" id="IPR011005">
    <property type="entry name" value="Dihydropteroate_synth-like_sf"/>
</dbReference>
<name>A0A0H3G4W9_ZYMMA</name>
<dbReference type="Pfam" id="PF00809">
    <property type="entry name" value="Pterin_bind"/>
    <property type="match status" value="1"/>
</dbReference>
<comment type="pathway">
    <text evidence="3">Cofactor biosynthesis; tetrahydrofolate biosynthesis; 7,8-dihydrofolate from 2-amino-4-hydroxy-6-hydroxymethyl-7,8-dihydropteridine diphosphate and 4-aminobenzoate: step 1/2.</text>
</comment>
<dbReference type="HOGENOM" id="CLU_008023_0_1_5"/>
<dbReference type="RefSeq" id="WP_014500439.1">
    <property type="nucleotide sequence ID" value="NC_017262.1"/>
</dbReference>
<dbReference type="EC" id="2.5.1.15" evidence="4"/>
<keyword evidence="8" id="KW-0289">Folate biosynthesis</keyword>
<dbReference type="Proteomes" id="UP000001494">
    <property type="component" value="Chromosome"/>
</dbReference>
<keyword evidence="6" id="KW-0479">Metal-binding</keyword>
<dbReference type="Gene3D" id="3.20.20.20">
    <property type="entry name" value="Dihydropteroate synthase-like"/>
    <property type="match status" value="1"/>
</dbReference>
<keyword evidence="5 10" id="KW-0808">Transferase</keyword>
<organism evidence="10 11">
    <name type="scientific">Zymomonas mobilis subsp. mobilis (strain ATCC 10988 / DSM 424 / LMG 404 / NCIMB 8938 / NRRL B-806 / ZM1)</name>
    <dbReference type="NCBI Taxonomy" id="555217"/>
    <lineage>
        <taxon>Bacteria</taxon>
        <taxon>Pseudomonadati</taxon>
        <taxon>Pseudomonadota</taxon>
        <taxon>Alphaproteobacteria</taxon>
        <taxon>Sphingomonadales</taxon>
        <taxon>Zymomonadaceae</taxon>
        <taxon>Zymomonas</taxon>
    </lineage>
</organism>
<feature type="domain" description="Pterin-binding" evidence="9">
    <location>
        <begin position="111"/>
        <end position="362"/>
    </location>
</feature>
<evidence type="ECO:0000256" key="6">
    <source>
        <dbReference type="ARBA" id="ARBA00022723"/>
    </source>
</evidence>
<gene>
    <name evidence="10" type="ordered locus">Zmob_0304</name>
</gene>
<dbReference type="KEGG" id="zmm:Zmob_0304"/>
<comment type="catalytic activity">
    <reaction evidence="1">
        <text>(7,8-dihydropterin-6-yl)methyl diphosphate + 4-aminobenzoate = 7,8-dihydropteroate + diphosphate</text>
        <dbReference type="Rhea" id="RHEA:19949"/>
        <dbReference type="ChEBI" id="CHEBI:17836"/>
        <dbReference type="ChEBI" id="CHEBI:17839"/>
        <dbReference type="ChEBI" id="CHEBI:33019"/>
        <dbReference type="ChEBI" id="CHEBI:72950"/>
        <dbReference type="EC" id="2.5.1.15"/>
    </reaction>
</comment>
<sequence>MSFYNQNVSVPEMTDIRLYFCPTAFVNAPMAPSGATFRLAGGLKWFGAFSVIMVSKGEIVQERVISVADINSFLNSLSTEMQLDAYRTISRIVAPRAAIQLGKSQIRLDHTHIVGILNVTPDSFSDGGLYQDNVDAACDMAKAMMDQGASLIDIGGESTRPGAEAVSEEEEKLRVMPVIEKLKEASLPISVDTRKSSVISAVWEQTPAIFNDVSALSWDKNSLFVAAEKSYPVILMHHEEGSIHEGSSKKILIEVYNWLEKRIEVAEAAGISRDRIIIDPGIGFGKSFQDNLALIRGIALFHGLGCPLMLGASRKKLIITFAGDTHPQERLGGSLAIALHAADQGVQLLRVHDVRDTAQALTVWQALY</sequence>
<dbReference type="PROSITE" id="PS50972">
    <property type="entry name" value="PTERIN_BINDING"/>
    <property type="match status" value="1"/>
</dbReference>
<dbReference type="AlphaFoldDB" id="A0A0H3G4W9"/>
<evidence type="ECO:0000256" key="4">
    <source>
        <dbReference type="ARBA" id="ARBA00012458"/>
    </source>
</evidence>
<dbReference type="GO" id="GO:0046656">
    <property type="term" value="P:folic acid biosynthetic process"/>
    <property type="evidence" value="ECO:0007669"/>
    <property type="project" value="UniProtKB-KW"/>
</dbReference>
<comment type="cofactor">
    <cofactor evidence="2">
        <name>Mg(2+)</name>
        <dbReference type="ChEBI" id="CHEBI:18420"/>
    </cofactor>
</comment>
<dbReference type="eggNOG" id="COG0294">
    <property type="taxonomic scope" value="Bacteria"/>
</dbReference>
<dbReference type="InterPro" id="IPR045031">
    <property type="entry name" value="DHP_synth-like"/>
</dbReference>
<evidence type="ECO:0000256" key="8">
    <source>
        <dbReference type="ARBA" id="ARBA00022909"/>
    </source>
</evidence>
<dbReference type="PANTHER" id="PTHR20941:SF1">
    <property type="entry name" value="FOLIC ACID SYNTHESIS PROTEIN FOL1"/>
    <property type="match status" value="1"/>
</dbReference>
<accession>A0A0H3G4W9</accession>
<evidence type="ECO:0000256" key="1">
    <source>
        <dbReference type="ARBA" id="ARBA00000012"/>
    </source>
</evidence>
<dbReference type="GO" id="GO:0004156">
    <property type="term" value="F:dihydropteroate synthase activity"/>
    <property type="evidence" value="ECO:0007669"/>
    <property type="project" value="UniProtKB-EC"/>
</dbReference>
<dbReference type="PANTHER" id="PTHR20941">
    <property type="entry name" value="FOLATE SYNTHESIS PROTEINS"/>
    <property type="match status" value="1"/>
</dbReference>
<dbReference type="PROSITE" id="PS00793">
    <property type="entry name" value="DHPS_2"/>
    <property type="match status" value="1"/>
</dbReference>
<evidence type="ECO:0000313" key="11">
    <source>
        <dbReference type="Proteomes" id="UP000001494"/>
    </source>
</evidence>
<dbReference type="InterPro" id="IPR006390">
    <property type="entry name" value="DHP_synth_dom"/>
</dbReference>
<dbReference type="GO" id="GO:0005829">
    <property type="term" value="C:cytosol"/>
    <property type="evidence" value="ECO:0007669"/>
    <property type="project" value="TreeGrafter"/>
</dbReference>
<dbReference type="NCBIfam" id="TIGR01496">
    <property type="entry name" value="DHPS"/>
    <property type="match status" value="1"/>
</dbReference>
<evidence type="ECO:0000259" key="9">
    <source>
        <dbReference type="PROSITE" id="PS50972"/>
    </source>
</evidence>
<dbReference type="CDD" id="cd00739">
    <property type="entry name" value="DHPS"/>
    <property type="match status" value="1"/>
</dbReference>
<reference evidence="10 11" key="1">
    <citation type="journal article" date="2011" name="J. Bacteriol.">
        <title>Genome sequence of the ethanol-producing Zymomonas mobilis subsp. mobilis lectotype strain ATCC 10988.</title>
        <authorList>
            <person name="Pappas K.M."/>
            <person name="Kouvelis V.N."/>
            <person name="Saunders E."/>
            <person name="Brettin T.S."/>
            <person name="Bruce D."/>
            <person name="Detter C."/>
            <person name="Balakireva M."/>
            <person name="Han C.S."/>
            <person name="Savvakis G."/>
            <person name="Kyrpides N.C."/>
            <person name="Typas M.A."/>
        </authorList>
    </citation>
    <scope>NUCLEOTIDE SEQUENCE [LARGE SCALE GENOMIC DNA]</scope>
    <source>
        <strain evidence="11">ATCC 10988 / DSM 424 / CCUG 17860 / LMG 404 / NCIMB 8938 / NRRL B-806 / ZM1</strain>
    </source>
</reference>
<dbReference type="GO" id="GO:0046872">
    <property type="term" value="F:metal ion binding"/>
    <property type="evidence" value="ECO:0007669"/>
    <property type="project" value="UniProtKB-KW"/>
</dbReference>
<dbReference type="PROSITE" id="PS00792">
    <property type="entry name" value="DHPS_1"/>
    <property type="match status" value="1"/>
</dbReference>
<evidence type="ECO:0000256" key="5">
    <source>
        <dbReference type="ARBA" id="ARBA00022679"/>
    </source>
</evidence>
<evidence type="ECO:0000256" key="2">
    <source>
        <dbReference type="ARBA" id="ARBA00001946"/>
    </source>
</evidence>
<protein>
    <recommendedName>
        <fullName evidence="4">dihydropteroate synthase</fullName>
        <ecNumber evidence="4">2.5.1.15</ecNumber>
    </recommendedName>
</protein>